<dbReference type="AlphaFoldDB" id="A0A9W9S0J5"/>
<keyword evidence="2" id="KW-1185">Reference proteome</keyword>
<dbReference type="OrthoDB" id="5326346at2759"/>
<accession>A0A9W9S0J5</accession>
<sequence length="239" mass="27610">MIDDNPTIPALVLRVAHDQLGNIEQDELTINPERDQAVLPIEQRYMDYINLDVLARIATIVEKYQIHVGIEDCLHKWISNLKDYVESTSVPDAIKWLWVTWLFHYADHFFIVTEYLVKNLTMSLAEDNSLQFPIPIHVLRDQLDPYIDSTATGFELRVTEGTQHEDSSNLCFDILNFGFLMMFLQSMGLSRGRMWDDPDFDGVSFAEIAKKLRAKASLIDQLDDMPDELSDPLEPVWSF</sequence>
<reference evidence="1" key="2">
    <citation type="journal article" date="2023" name="IMA Fungus">
        <title>Comparative genomic study of the Penicillium genus elucidates a diverse pangenome and 15 lateral gene transfer events.</title>
        <authorList>
            <person name="Petersen C."/>
            <person name="Sorensen T."/>
            <person name="Nielsen M.R."/>
            <person name="Sondergaard T.E."/>
            <person name="Sorensen J.L."/>
            <person name="Fitzpatrick D.A."/>
            <person name="Frisvad J.C."/>
            <person name="Nielsen K.L."/>
        </authorList>
    </citation>
    <scope>NUCLEOTIDE SEQUENCE</scope>
    <source>
        <strain evidence="1">IBT 29864</strain>
    </source>
</reference>
<dbReference type="GeneID" id="81440692"/>
<protein>
    <submittedName>
        <fullName evidence="1">Uncharacterized protein</fullName>
    </submittedName>
</protein>
<dbReference type="RefSeq" id="XP_056553576.1">
    <property type="nucleotide sequence ID" value="XM_056701513.1"/>
</dbReference>
<organism evidence="1 2">
    <name type="scientific">Penicillium cataractarum</name>
    <dbReference type="NCBI Taxonomy" id="2100454"/>
    <lineage>
        <taxon>Eukaryota</taxon>
        <taxon>Fungi</taxon>
        <taxon>Dikarya</taxon>
        <taxon>Ascomycota</taxon>
        <taxon>Pezizomycotina</taxon>
        <taxon>Eurotiomycetes</taxon>
        <taxon>Eurotiomycetidae</taxon>
        <taxon>Eurotiales</taxon>
        <taxon>Aspergillaceae</taxon>
        <taxon>Penicillium</taxon>
    </lineage>
</organism>
<dbReference type="Proteomes" id="UP001147782">
    <property type="component" value="Unassembled WGS sequence"/>
</dbReference>
<reference evidence="1" key="1">
    <citation type="submission" date="2022-11" db="EMBL/GenBank/DDBJ databases">
        <authorList>
            <person name="Petersen C."/>
        </authorList>
    </citation>
    <scope>NUCLEOTIDE SEQUENCE</scope>
    <source>
        <strain evidence="1">IBT 29864</strain>
    </source>
</reference>
<gene>
    <name evidence="1" type="ORF">N7496_008594</name>
</gene>
<evidence type="ECO:0000313" key="2">
    <source>
        <dbReference type="Proteomes" id="UP001147782"/>
    </source>
</evidence>
<comment type="caution">
    <text evidence="1">The sequence shown here is derived from an EMBL/GenBank/DDBJ whole genome shotgun (WGS) entry which is preliminary data.</text>
</comment>
<dbReference type="EMBL" id="JAPZBS010000007">
    <property type="protein sequence ID" value="KAJ5368834.1"/>
    <property type="molecule type" value="Genomic_DNA"/>
</dbReference>
<name>A0A9W9S0J5_9EURO</name>
<evidence type="ECO:0000313" key="1">
    <source>
        <dbReference type="EMBL" id="KAJ5368834.1"/>
    </source>
</evidence>
<proteinExistence type="predicted"/>